<dbReference type="SUPFAM" id="SSF55681">
    <property type="entry name" value="Class II aaRS and biotin synthetases"/>
    <property type="match status" value="1"/>
</dbReference>
<gene>
    <name evidence="5" type="ORF">MKW94_009662</name>
</gene>
<dbReference type="GO" id="GO:0000049">
    <property type="term" value="F:tRNA binding"/>
    <property type="evidence" value="ECO:0007669"/>
    <property type="project" value="TreeGrafter"/>
</dbReference>
<evidence type="ECO:0000313" key="5">
    <source>
        <dbReference type="EMBL" id="MCL7036044.1"/>
    </source>
</evidence>
<evidence type="ECO:0000313" key="6">
    <source>
        <dbReference type="Proteomes" id="UP001177140"/>
    </source>
</evidence>
<dbReference type="PANTHER" id="PTHR42918:SF9">
    <property type="entry name" value="LYSINE--TRNA LIGASE"/>
    <property type="match status" value="1"/>
</dbReference>
<keyword evidence="1" id="KW-0436">Ligase</keyword>
<keyword evidence="6" id="KW-1185">Reference proteome</keyword>
<dbReference type="PANTHER" id="PTHR42918">
    <property type="entry name" value="LYSYL-TRNA SYNTHETASE"/>
    <property type="match status" value="1"/>
</dbReference>
<evidence type="ECO:0000256" key="3">
    <source>
        <dbReference type="ARBA" id="ARBA00022840"/>
    </source>
</evidence>
<organism evidence="5 6">
    <name type="scientific">Papaver nudicaule</name>
    <name type="common">Iceland poppy</name>
    <dbReference type="NCBI Taxonomy" id="74823"/>
    <lineage>
        <taxon>Eukaryota</taxon>
        <taxon>Viridiplantae</taxon>
        <taxon>Streptophyta</taxon>
        <taxon>Embryophyta</taxon>
        <taxon>Tracheophyta</taxon>
        <taxon>Spermatophyta</taxon>
        <taxon>Magnoliopsida</taxon>
        <taxon>Ranunculales</taxon>
        <taxon>Papaveraceae</taxon>
        <taxon>Papaveroideae</taxon>
        <taxon>Papaver</taxon>
    </lineage>
</organism>
<feature type="domain" description="Aminoacyl-tRNA synthetase class II (D/K/N)" evidence="4">
    <location>
        <begin position="2"/>
        <end position="291"/>
    </location>
</feature>
<keyword evidence="2" id="KW-0547">Nucleotide-binding</keyword>
<dbReference type="GO" id="GO:0004824">
    <property type="term" value="F:lysine-tRNA ligase activity"/>
    <property type="evidence" value="ECO:0007669"/>
    <property type="project" value="InterPro"/>
</dbReference>
<name>A0AA41SHM6_PAPNU</name>
<sequence>MMNMIAGGATAKPFVTHHNDLNMNLLMRVPTELYFKQLLVGGLERVFEIGKHFNDIDLAHNPEVATCEFYEAYADYYDLMDCTEKMLSGMVKELTGGYTIKYHANGFDKDPIEIDFTPPFRKIDMMEELEKAAGLEIPRDLSSDKTNKCLLDACRKFDVNCPPQTTAQLLYKLVEHFLGKTCVNPTFIIDHPEIMSPLAKSHRLKLGYSEGFQLFINKHEVCNGYSELNDPMVQRQRYAEQLKDGQFGDDEASALDEAYCKILEYGLPPSAGWGLWIDHLTMLLTDSQNIKVSYFEVVVYHILMHVALLSC</sequence>
<dbReference type="EMBL" id="JAJJMA010163710">
    <property type="protein sequence ID" value="MCL7036044.1"/>
    <property type="molecule type" value="Genomic_DNA"/>
</dbReference>
<dbReference type="AlphaFoldDB" id="A0AA41SHM6"/>
<dbReference type="InterPro" id="IPR045864">
    <property type="entry name" value="aa-tRNA-synth_II/BPL/LPL"/>
</dbReference>
<dbReference type="InterPro" id="IPR018149">
    <property type="entry name" value="Lys-tRNA-synth_II_C"/>
</dbReference>
<dbReference type="InterPro" id="IPR004364">
    <property type="entry name" value="Aa-tRNA-synt_II"/>
</dbReference>
<keyword evidence="3" id="KW-0067">ATP-binding</keyword>
<comment type="caution">
    <text evidence="5">The sequence shown here is derived from an EMBL/GenBank/DDBJ whole genome shotgun (WGS) entry which is preliminary data.</text>
</comment>
<dbReference type="Proteomes" id="UP001177140">
    <property type="component" value="Unassembled WGS sequence"/>
</dbReference>
<dbReference type="GO" id="GO:0005524">
    <property type="term" value="F:ATP binding"/>
    <property type="evidence" value="ECO:0007669"/>
    <property type="project" value="UniProtKB-KW"/>
</dbReference>
<evidence type="ECO:0000256" key="2">
    <source>
        <dbReference type="ARBA" id="ARBA00022741"/>
    </source>
</evidence>
<dbReference type="Pfam" id="PF00152">
    <property type="entry name" value="tRNA-synt_2"/>
    <property type="match status" value="1"/>
</dbReference>
<dbReference type="GO" id="GO:0006430">
    <property type="term" value="P:lysyl-tRNA aminoacylation"/>
    <property type="evidence" value="ECO:0007669"/>
    <property type="project" value="InterPro"/>
</dbReference>
<evidence type="ECO:0000256" key="1">
    <source>
        <dbReference type="ARBA" id="ARBA00022598"/>
    </source>
</evidence>
<reference evidence="5" key="1">
    <citation type="submission" date="2022-03" db="EMBL/GenBank/DDBJ databases">
        <title>A functionally conserved STORR gene fusion in Papaver species that diverged 16.8 million years ago.</title>
        <authorList>
            <person name="Catania T."/>
        </authorList>
    </citation>
    <scope>NUCLEOTIDE SEQUENCE</scope>
    <source>
        <strain evidence="5">S-191538</strain>
    </source>
</reference>
<dbReference type="GO" id="GO:0005829">
    <property type="term" value="C:cytosol"/>
    <property type="evidence" value="ECO:0007669"/>
    <property type="project" value="TreeGrafter"/>
</dbReference>
<evidence type="ECO:0000259" key="4">
    <source>
        <dbReference type="Pfam" id="PF00152"/>
    </source>
</evidence>
<dbReference type="PRINTS" id="PR00982">
    <property type="entry name" value="TRNASYNTHLYS"/>
</dbReference>
<dbReference type="Gene3D" id="3.30.930.10">
    <property type="entry name" value="Bira Bifunctional Protein, Domain 2"/>
    <property type="match status" value="1"/>
</dbReference>
<protein>
    <recommendedName>
        <fullName evidence="4">Aminoacyl-tRNA synthetase class II (D/K/N) domain-containing protein</fullName>
    </recommendedName>
</protein>
<accession>A0AA41SHM6</accession>
<proteinExistence type="predicted"/>